<protein>
    <submittedName>
        <fullName evidence="1">Uncharacterized protein</fullName>
    </submittedName>
</protein>
<proteinExistence type="predicted"/>
<organism evidence="1 2">
    <name type="scientific">Agrobacterium radiobacter</name>
    <dbReference type="NCBI Taxonomy" id="362"/>
    <lineage>
        <taxon>Bacteria</taxon>
        <taxon>Pseudomonadati</taxon>
        <taxon>Pseudomonadota</taxon>
        <taxon>Alphaproteobacteria</taxon>
        <taxon>Hyphomicrobiales</taxon>
        <taxon>Rhizobiaceae</taxon>
        <taxon>Rhizobium/Agrobacterium group</taxon>
        <taxon>Agrobacterium</taxon>
        <taxon>Agrobacterium tumefaciens complex</taxon>
    </lineage>
</organism>
<comment type="caution">
    <text evidence="1">The sequence shown here is derived from an EMBL/GenBank/DDBJ whole genome shotgun (WGS) entry which is preliminary data.</text>
</comment>
<gene>
    <name evidence="1" type="ORF">ABVB70_19190</name>
</gene>
<name>A0ABD5LR90_AGRRD</name>
<dbReference type="EMBL" id="JBETME010000008">
    <property type="protein sequence ID" value="MES4992462.1"/>
    <property type="molecule type" value="Genomic_DNA"/>
</dbReference>
<accession>A0ABD5LR90</accession>
<sequence>MMEADEREIFSSLTGEVSFISEEAADFQRSDVGAKVFRLVLWDAEGSEAGGIDVMGDRIATSIRWV</sequence>
<evidence type="ECO:0000313" key="2">
    <source>
        <dbReference type="Proteomes" id="UP001438189"/>
    </source>
</evidence>
<dbReference type="Proteomes" id="UP001438189">
    <property type="component" value="Unassembled WGS sequence"/>
</dbReference>
<reference evidence="1 2" key="1">
    <citation type="submission" date="2024-06" db="EMBL/GenBank/DDBJ databases">
        <title>Genome sequencing of Agrobacterium spp. from tobacco in Serbia.</title>
        <authorList>
            <person name="Ilicic R.J."/>
            <person name="Studholme D.J."/>
            <person name="Jelusic A."/>
            <person name="Barac G."/>
            <person name="Bagi F."/>
            <person name="Popovic Milovanovic T."/>
        </authorList>
    </citation>
    <scope>NUCLEOTIDE SEQUENCE [LARGE SCALE GENOMIC DNA]</scope>
    <source>
        <strain evidence="1 2">DA1</strain>
    </source>
</reference>
<dbReference type="RefSeq" id="WP_353574417.1">
    <property type="nucleotide sequence ID" value="NZ_JBETME010000008.1"/>
</dbReference>
<evidence type="ECO:0000313" key="1">
    <source>
        <dbReference type="EMBL" id="MES4992462.1"/>
    </source>
</evidence>
<dbReference type="AlphaFoldDB" id="A0ABD5LR90"/>